<evidence type="ECO:0000313" key="3">
    <source>
        <dbReference type="Proteomes" id="UP001156498"/>
    </source>
</evidence>
<feature type="transmembrane region" description="Helical" evidence="1">
    <location>
        <begin position="60"/>
        <end position="78"/>
    </location>
</feature>
<name>A0ABY6YPW8_9ACTN</name>
<proteinExistence type="predicted"/>
<keyword evidence="3" id="KW-1185">Reference proteome</keyword>
<keyword evidence="1" id="KW-1133">Transmembrane helix</keyword>
<dbReference type="RefSeq" id="WP_267947630.1">
    <property type="nucleotide sequence ID" value="NZ_CP113264.1"/>
</dbReference>
<sequence>MEQDLDRREAAEILDHADAVGRRIRGRARWPALTVTGLGALMVCAVLVVGLAPVGPAPRAVAYATAVLTLIAMNWYAYSRPVALRRHLTVHYVLTGAGVLLLTVTVSMGLTVFTGSVVWWSVGAALNGLPFLAAVLVNLVGVRRATR</sequence>
<gene>
    <name evidence="2" type="ORF">OUQ99_01595</name>
</gene>
<keyword evidence="1" id="KW-0812">Transmembrane</keyword>
<accession>A0ABY6YPW8</accession>
<feature type="transmembrane region" description="Helical" evidence="1">
    <location>
        <begin position="119"/>
        <end position="142"/>
    </location>
</feature>
<dbReference type="Proteomes" id="UP001156498">
    <property type="component" value="Chromosome"/>
</dbReference>
<keyword evidence="1" id="KW-0472">Membrane</keyword>
<protein>
    <recommendedName>
        <fullName evidence="4">Integral membrane protein</fullName>
    </recommendedName>
</protein>
<evidence type="ECO:0000313" key="2">
    <source>
        <dbReference type="EMBL" id="WAE73850.1"/>
    </source>
</evidence>
<evidence type="ECO:0000256" key="1">
    <source>
        <dbReference type="SAM" id="Phobius"/>
    </source>
</evidence>
<evidence type="ECO:0008006" key="4">
    <source>
        <dbReference type="Google" id="ProtNLM"/>
    </source>
</evidence>
<dbReference type="EMBL" id="CP113264">
    <property type="protein sequence ID" value="WAE73850.1"/>
    <property type="molecule type" value="Genomic_DNA"/>
</dbReference>
<feature type="transmembrane region" description="Helical" evidence="1">
    <location>
        <begin position="32"/>
        <end position="54"/>
    </location>
</feature>
<organism evidence="2 3">
    <name type="scientific">Streptomonospora nanhaiensis</name>
    <dbReference type="NCBI Taxonomy" id="1323731"/>
    <lineage>
        <taxon>Bacteria</taxon>
        <taxon>Bacillati</taxon>
        <taxon>Actinomycetota</taxon>
        <taxon>Actinomycetes</taxon>
        <taxon>Streptosporangiales</taxon>
        <taxon>Nocardiopsidaceae</taxon>
        <taxon>Streptomonospora</taxon>
    </lineage>
</organism>
<reference evidence="2 3" key="1">
    <citation type="journal article" date="2013" name="Int. J. Syst. Evol. Microbiol.">
        <title>Description of Streptomonospora sediminis sp. nov. and Streptomonospora nanhaiensis sp. nov., and reclassification of Nocardiopsis arabia Hozzein &amp; Goodfellow 2008 as Streptomonospora arabica comb. nov. and emended description of the genus Streptomonospora.</title>
        <authorList>
            <person name="Zhang D.F."/>
            <person name="Pan H.Q."/>
            <person name="He J."/>
            <person name="Zhang X.M."/>
            <person name="Zhang Y.G."/>
            <person name="Klenk H.P."/>
            <person name="Hu J.C."/>
            <person name="Li W.J."/>
        </authorList>
    </citation>
    <scope>NUCLEOTIDE SEQUENCE [LARGE SCALE GENOMIC DNA]</scope>
    <source>
        <strain evidence="2 3">12A09</strain>
    </source>
</reference>
<feature type="transmembrane region" description="Helical" evidence="1">
    <location>
        <begin position="90"/>
        <end position="113"/>
    </location>
</feature>